<accession>A0A2K3UXK3</accession>
<feature type="coiled-coil region" evidence="1">
    <location>
        <begin position="31"/>
        <end position="58"/>
    </location>
</feature>
<keyword evidence="4" id="KW-1185">Reference proteome</keyword>
<feature type="chain" id="PRO_5014439185" description="Lipoprotein" evidence="2">
    <location>
        <begin position="29"/>
        <end position="143"/>
    </location>
</feature>
<comment type="caution">
    <text evidence="3">The sequence shown here is derived from an EMBL/GenBank/DDBJ whole genome shotgun (WGS) entry which is preliminary data.</text>
</comment>
<organism evidence="3 4">
    <name type="scientific">Deinococcus koreensis</name>
    <dbReference type="NCBI Taxonomy" id="2054903"/>
    <lineage>
        <taxon>Bacteria</taxon>
        <taxon>Thermotogati</taxon>
        <taxon>Deinococcota</taxon>
        <taxon>Deinococci</taxon>
        <taxon>Deinococcales</taxon>
        <taxon>Deinococcaceae</taxon>
        <taxon>Deinococcus</taxon>
    </lineage>
</organism>
<gene>
    <name evidence="3" type="ORF">CVO96_07525</name>
</gene>
<dbReference type="EMBL" id="PPPD01000001">
    <property type="protein sequence ID" value="PNY81254.1"/>
    <property type="molecule type" value="Genomic_DNA"/>
</dbReference>
<evidence type="ECO:0000313" key="3">
    <source>
        <dbReference type="EMBL" id="PNY81254.1"/>
    </source>
</evidence>
<dbReference type="PROSITE" id="PS51257">
    <property type="entry name" value="PROKAR_LIPOPROTEIN"/>
    <property type="match status" value="1"/>
</dbReference>
<evidence type="ECO:0000313" key="4">
    <source>
        <dbReference type="Proteomes" id="UP000236379"/>
    </source>
</evidence>
<dbReference type="OrthoDB" id="71849at2"/>
<evidence type="ECO:0000256" key="1">
    <source>
        <dbReference type="SAM" id="Coils"/>
    </source>
</evidence>
<dbReference type="Proteomes" id="UP000236379">
    <property type="component" value="Unassembled WGS sequence"/>
</dbReference>
<evidence type="ECO:0000256" key="2">
    <source>
        <dbReference type="SAM" id="SignalP"/>
    </source>
</evidence>
<evidence type="ECO:0008006" key="5">
    <source>
        <dbReference type="Google" id="ProtNLM"/>
    </source>
</evidence>
<name>A0A2K3UXK3_9DEIO</name>
<keyword evidence="1" id="KW-0175">Coiled coil</keyword>
<feature type="signal peptide" evidence="2">
    <location>
        <begin position="1"/>
        <end position="28"/>
    </location>
</feature>
<proteinExistence type="predicted"/>
<protein>
    <recommendedName>
        <fullName evidence="5">Lipoprotein</fullName>
    </recommendedName>
</protein>
<reference evidence="3 4" key="1">
    <citation type="submission" date="2018-01" db="EMBL/GenBank/DDBJ databases">
        <title>Deinococcus koreensis sp. nov., a radiation-resistant bacterium isolated from river water.</title>
        <authorList>
            <person name="Choi A."/>
        </authorList>
    </citation>
    <scope>NUCLEOTIDE SEQUENCE [LARGE SCALE GENOMIC DNA]</scope>
    <source>
        <strain evidence="3 4">SJW1-2</strain>
    </source>
</reference>
<dbReference type="AlphaFoldDB" id="A0A2K3UXK3"/>
<sequence length="143" mass="15794">MRGSRPRVSLPRVTIRLLPLLLLPVLTACQDTQARAQNAELTRRVAALEAQLQVLRAAQARADRPTVSEAQLSAQNCANDLTRTLETYRENSIDRRYPAPAQLEVPDTCVAQRINWLSLNARAYTFTVSGPDGRPLARQSSGS</sequence>
<keyword evidence="2" id="KW-0732">Signal</keyword>